<evidence type="ECO:0000259" key="4">
    <source>
        <dbReference type="SMART" id="SM00967"/>
    </source>
</evidence>
<dbReference type="InterPro" id="IPR053888">
    <property type="entry name" value="MRM3-like_sub_bind"/>
</dbReference>
<dbReference type="InterPro" id="IPR001537">
    <property type="entry name" value="SpoU_MeTrfase"/>
</dbReference>
<dbReference type="GO" id="GO:0003723">
    <property type="term" value="F:RNA binding"/>
    <property type="evidence" value="ECO:0007669"/>
    <property type="project" value="InterPro"/>
</dbReference>
<dbReference type="EMBL" id="JOTN01000010">
    <property type="protein sequence ID" value="KEK18977.1"/>
    <property type="molecule type" value="Genomic_DNA"/>
</dbReference>
<dbReference type="InterPro" id="IPR029064">
    <property type="entry name" value="Ribosomal_eL30-like_sf"/>
</dbReference>
<dbReference type="PANTHER" id="PTHR43191:SF2">
    <property type="entry name" value="RRNA METHYLTRANSFERASE 3, MITOCHONDRIAL"/>
    <property type="match status" value="1"/>
</dbReference>
<dbReference type="InterPro" id="IPR029028">
    <property type="entry name" value="Alpha/beta_knot_MTases"/>
</dbReference>
<dbReference type="SUPFAM" id="SSF75217">
    <property type="entry name" value="alpha/beta knot"/>
    <property type="match status" value="1"/>
</dbReference>
<evidence type="ECO:0000256" key="3">
    <source>
        <dbReference type="ARBA" id="ARBA00022679"/>
    </source>
</evidence>
<keyword evidence="6" id="KW-1185">Reference proteome</keyword>
<dbReference type="Pfam" id="PF22435">
    <property type="entry name" value="MRM3-like_sub_bind"/>
    <property type="match status" value="1"/>
</dbReference>
<dbReference type="GO" id="GO:0006396">
    <property type="term" value="P:RNA processing"/>
    <property type="evidence" value="ECO:0007669"/>
    <property type="project" value="InterPro"/>
</dbReference>
<dbReference type="STRING" id="574376.BAMA_02580"/>
<dbReference type="InterPro" id="IPR051259">
    <property type="entry name" value="rRNA_Methyltransferase"/>
</dbReference>
<evidence type="ECO:0000256" key="2">
    <source>
        <dbReference type="ARBA" id="ARBA00022603"/>
    </source>
</evidence>
<dbReference type="eggNOG" id="COG0566">
    <property type="taxonomic scope" value="Bacteria"/>
</dbReference>
<dbReference type="GO" id="GO:0032259">
    <property type="term" value="P:methylation"/>
    <property type="evidence" value="ECO:0007669"/>
    <property type="project" value="UniProtKB-KW"/>
</dbReference>
<evidence type="ECO:0000313" key="6">
    <source>
        <dbReference type="Proteomes" id="UP000027822"/>
    </source>
</evidence>
<keyword evidence="3 5" id="KW-0808">Transferase</keyword>
<evidence type="ECO:0000256" key="1">
    <source>
        <dbReference type="ARBA" id="ARBA00007228"/>
    </source>
</evidence>
<dbReference type="GO" id="GO:0008173">
    <property type="term" value="F:RNA methyltransferase activity"/>
    <property type="evidence" value="ECO:0007669"/>
    <property type="project" value="InterPro"/>
</dbReference>
<dbReference type="Gene3D" id="3.40.1280.10">
    <property type="match status" value="1"/>
</dbReference>
<dbReference type="PANTHER" id="PTHR43191">
    <property type="entry name" value="RRNA METHYLTRANSFERASE 3"/>
    <property type="match status" value="1"/>
</dbReference>
<proteinExistence type="inferred from homology"/>
<dbReference type="Gene3D" id="3.30.1330.30">
    <property type="match status" value="1"/>
</dbReference>
<dbReference type="Pfam" id="PF00588">
    <property type="entry name" value="SpoU_methylase"/>
    <property type="match status" value="1"/>
</dbReference>
<accession>A0A073JXQ5</accession>
<dbReference type="CDD" id="cd18095">
    <property type="entry name" value="SpoU-like_rRNA-MTase"/>
    <property type="match status" value="1"/>
</dbReference>
<comment type="similarity">
    <text evidence="1">Belongs to the class IV-like SAM-binding methyltransferase superfamily. RNA methyltransferase TrmH family.</text>
</comment>
<dbReference type="InterPro" id="IPR029026">
    <property type="entry name" value="tRNA_m1G_MTases_N"/>
</dbReference>
<evidence type="ECO:0000313" key="5">
    <source>
        <dbReference type="EMBL" id="KEK18977.1"/>
    </source>
</evidence>
<dbReference type="InterPro" id="IPR013123">
    <property type="entry name" value="SpoU_subst-bd"/>
</dbReference>
<sequence length="265" mass="29142">MGRQEERELHIMKNIDSVKNPRVKQWKKLQTKKERDKAGLFFVEGFHLVEEALKAKIATEIIVSDQTDLPKDWEVNDVELYIVPEAIVKVLAETETTQGVFAVCEKQEKDVELTNGKFLLLDGIQDPGNLGTIIRTADAAGIDAVVLGEGSVDAYNSKVLRSTQGSIFHLPVVKGNLEEWIDRLQENNVSVYGTALENGVPYGEITPSGSFALIVGNEGNGVRKELLAKCNQNLYIPIYGGAESLNVAVAAGILTYYLQTPVANR</sequence>
<gene>
    <name evidence="5" type="ORF">BAMA_02580</name>
</gene>
<dbReference type="AlphaFoldDB" id="A0A073JXQ5"/>
<dbReference type="Proteomes" id="UP000027822">
    <property type="component" value="Unassembled WGS sequence"/>
</dbReference>
<comment type="caution">
    <text evidence="5">The sequence shown here is derived from an EMBL/GenBank/DDBJ whole genome shotgun (WGS) entry which is preliminary data.</text>
</comment>
<keyword evidence="2 5" id="KW-0489">Methyltransferase</keyword>
<dbReference type="SUPFAM" id="SSF55315">
    <property type="entry name" value="L30e-like"/>
    <property type="match status" value="1"/>
</dbReference>
<dbReference type="RefSeq" id="WP_034639793.1">
    <property type="nucleotide sequence ID" value="NZ_CBCSJC010000009.1"/>
</dbReference>
<organism evidence="5 6">
    <name type="scientific">Bacillus manliponensis</name>
    <dbReference type="NCBI Taxonomy" id="574376"/>
    <lineage>
        <taxon>Bacteria</taxon>
        <taxon>Bacillati</taxon>
        <taxon>Bacillota</taxon>
        <taxon>Bacilli</taxon>
        <taxon>Bacillales</taxon>
        <taxon>Bacillaceae</taxon>
        <taxon>Bacillus</taxon>
        <taxon>Bacillus cereus group</taxon>
    </lineage>
</organism>
<protein>
    <submittedName>
        <fullName evidence="5">23S rRNA methyltransferase</fullName>
    </submittedName>
</protein>
<dbReference type="GO" id="GO:0005737">
    <property type="term" value="C:cytoplasm"/>
    <property type="evidence" value="ECO:0007669"/>
    <property type="project" value="UniProtKB-ARBA"/>
</dbReference>
<name>A0A073JXQ5_9BACI</name>
<feature type="domain" description="RNA 2-O ribose methyltransferase substrate binding" evidence="4">
    <location>
        <begin position="42"/>
        <end position="110"/>
    </location>
</feature>
<reference evidence="5 6" key="1">
    <citation type="submission" date="2014-06" db="EMBL/GenBank/DDBJ databases">
        <title>Draft genome sequence of Bacillus manliponensis JCM 15802 (MCCC 1A00708).</title>
        <authorList>
            <person name="Lai Q."/>
            <person name="Liu Y."/>
            <person name="Shao Z."/>
        </authorList>
    </citation>
    <scope>NUCLEOTIDE SEQUENCE [LARGE SCALE GENOMIC DNA]</scope>
    <source>
        <strain evidence="5 6">JCM 15802</strain>
    </source>
</reference>
<dbReference type="SMART" id="SM00967">
    <property type="entry name" value="SpoU_sub_bind"/>
    <property type="match status" value="1"/>
</dbReference>